<gene>
    <name evidence="1" type="ORF">KIN_31170</name>
</gene>
<dbReference type="RefSeq" id="WP_159808684.1">
    <property type="nucleotide sequence ID" value="NZ_BLJE01000003.1"/>
</dbReference>
<protein>
    <submittedName>
        <fullName evidence="1">Uncharacterized protein</fullName>
    </submittedName>
</protein>
<accession>A0A6N6JI53</accession>
<organism evidence="1 2">
    <name type="scientific">Litoreibacter roseus</name>
    <dbReference type="NCBI Taxonomy" id="2601869"/>
    <lineage>
        <taxon>Bacteria</taxon>
        <taxon>Pseudomonadati</taxon>
        <taxon>Pseudomonadota</taxon>
        <taxon>Alphaproteobacteria</taxon>
        <taxon>Rhodobacterales</taxon>
        <taxon>Roseobacteraceae</taxon>
        <taxon>Litoreibacter</taxon>
    </lineage>
</organism>
<dbReference type="EMBL" id="BLJE01000003">
    <property type="protein sequence ID" value="GFE66043.1"/>
    <property type="molecule type" value="Genomic_DNA"/>
</dbReference>
<dbReference type="PROSITE" id="PS51257">
    <property type="entry name" value="PROKAR_LIPOPROTEIN"/>
    <property type="match status" value="1"/>
</dbReference>
<evidence type="ECO:0000313" key="1">
    <source>
        <dbReference type="EMBL" id="GFE66043.1"/>
    </source>
</evidence>
<proteinExistence type="predicted"/>
<keyword evidence="2" id="KW-1185">Reference proteome</keyword>
<evidence type="ECO:0000313" key="2">
    <source>
        <dbReference type="Proteomes" id="UP000436822"/>
    </source>
</evidence>
<dbReference type="Proteomes" id="UP000436822">
    <property type="component" value="Unassembled WGS sequence"/>
</dbReference>
<dbReference type="AlphaFoldDB" id="A0A6N6JI53"/>
<reference evidence="1 2" key="1">
    <citation type="submission" date="2019-12" db="EMBL/GenBank/DDBJ databases">
        <title>Litoreibacter badius sp. nov., a novel bacteriochlorophyll a-containing bacterium in the genus Litoreibacter.</title>
        <authorList>
            <person name="Kanamuro M."/>
            <person name="Takabe Y."/>
            <person name="Mori K."/>
            <person name="Takaichi S."/>
            <person name="Hanada S."/>
        </authorList>
    </citation>
    <scope>NUCLEOTIDE SEQUENCE [LARGE SCALE GENOMIC DNA]</scope>
    <source>
        <strain evidence="1 2">K6</strain>
    </source>
</reference>
<sequence length="87" mass="9415">MQKSGFLTIGAVAIFALSACMNESIYTNYYGEPEIVGRTKQTVQVRAGFNVNPAPAAEAACNGPVALEKSEATDLQGYYSIYYFQCT</sequence>
<name>A0A6N6JI53_9RHOB</name>
<comment type="caution">
    <text evidence="1">The sequence shown here is derived from an EMBL/GenBank/DDBJ whole genome shotgun (WGS) entry which is preliminary data.</text>
</comment>